<gene>
    <name evidence="3" type="ORF">SAMN02745775_101230</name>
</gene>
<keyword evidence="3" id="KW-0675">Receptor</keyword>
<evidence type="ECO:0000256" key="2">
    <source>
        <dbReference type="SAM" id="SignalP"/>
    </source>
</evidence>
<evidence type="ECO:0000313" key="3">
    <source>
        <dbReference type="EMBL" id="SFK17897.1"/>
    </source>
</evidence>
<dbReference type="Gene3D" id="3.40.190.150">
    <property type="entry name" value="Bordetella uptake gene, domain 1"/>
    <property type="match status" value="1"/>
</dbReference>
<keyword evidence="4" id="KW-1185">Reference proteome</keyword>
<dbReference type="Pfam" id="PF03401">
    <property type="entry name" value="TctC"/>
    <property type="match status" value="1"/>
</dbReference>
<dbReference type="RefSeq" id="WP_092954243.1">
    <property type="nucleotide sequence ID" value="NZ_FOSQ01000001.1"/>
</dbReference>
<dbReference type="OrthoDB" id="7263319at2"/>
<keyword evidence="2" id="KW-0732">Signal</keyword>
<dbReference type="PANTHER" id="PTHR42928">
    <property type="entry name" value="TRICARBOXYLATE-BINDING PROTEIN"/>
    <property type="match status" value="1"/>
</dbReference>
<dbReference type="EMBL" id="FOSQ01000001">
    <property type="protein sequence ID" value="SFK17897.1"/>
    <property type="molecule type" value="Genomic_DNA"/>
</dbReference>
<dbReference type="AlphaFoldDB" id="A0A1I3XEC5"/>
<dbReference type="PANTHER" id="PTHR42928:SF5">
    <property type="entry name" value="BLR1237 PROTEIN"/>
    <property type="match status" value="1"/>
</dbReference>
<sequence>MTDLSRRAALRLAAAGSLAGLATPALAQEWTPPGPVRLINPFAPGGSPDILARVMAPHMQGFLGQPMIVENRPGAGAAVGTRSVARAAADGTTVLLAPISSVIAPFMMRDPGYDLGEFKALTWLATTPFILVVRSGRWADVREFDRHLKANPGRLSGATGGSGTPHQLAAELYRGASGGDFTLVSYRGTAPALTDLRAGVVDFMFADMPAALGQIRQGGLQALAVCTPARVPALPDVPTMAETVAPGFEANSWVMWWVPAATPDPVARRLAAAAAHGLAQPDVRARAAEVGFLLQGTDMAGAEAHKRSETEKWGALIRARGLRFEEG</sequence>
<accession>A0A1I3XEC5</accession>
<dbReference type="InterPro" id="IPR042100">
    <property type="entry name" value="Bug_dom1"/>
</dbReference>
<dbReference type="PROSITE" id="PS51318">
    <property type="entry name" value="TAT"/>
    <property type="match status" value="1"/>
</dbReference>
<proteinExistence type="inferred from homology"/>
<name>A0A1I3XEC5_9PROT</name>
<dbReference type="STRING" id="1123062.SAMN02745775_101230"/>
<dbReference type="InterPro" id="IPR006311">
    <property type="entry name" value="TAT_signal"/>
</dbReference>
<protein>
    <submittedName>
        <fullName evidence="3">Tripartite-type tricarboxylate transporter, receptor component TctC</fullName>
    </submittedName>
</protein>
<organism evidence="3 4">
    <name type="scientific">Falsiroseomonas stagni DSM 19981</name>
    <dbReference type="NCBI Taxonomy" id="1123062"/>
    <lineage>
        <taxon>Bacteria</taxon>
        <taxon>Pseudomonadati</taxon>
        <taxon>Pseudomonadota</taxon>
        <taxon>Alphaproteobacteria</taxon>
        <taxon>Acetobacterales</taxon>
        <taxon>Roseomonadaceae</taxon>
        <taxon>Falsiroseomonas</taxon>
    </lineage>
</organism>
<dbReference type="SUPFAM" id="SSF53850">
    <property type="entry name" value="Periplasmic binding protein-like II"/>
    <property type="match status" value="1"/>
</dbReference>
<feature type="chain" id="PRO_5011750635" evidence="2">
    <location>
        <begin position="28"/>
        <end position="327"/>
    </location>
</feature>
<comment type="similarity">
    <text evidence="1">Belongs to the UPF0065 (bug) family.</text>
</comment>
<evidence type="ECO:0000256" key="1">
    <source>
        <dbReference type="ARBA" id="ARBA00006987"/>
    </source>
</evidence>
<evidence type="ECO:0000313" key="4">
    <source>
        <dbReference type="Proteomes" id="UP000199473"/>
    </source>
</evidence>
<dbReference type="PIRSF" id="PIRSF017082">
    <property type="entry name" value="YflP"/>
    <property type="match status" value="1"/>
</dbReference>
<dbReference type="Gene3D" id="3.40.190.10">
    <property type="entry name" value="Periplasmic binding protein-like II"/>
    <property type="match status" value="1"/>
</dbReference>
<reference evidence="3 4" key="1">
    <citation type="submission" date="2016-10" db="EMBL/GenBank/DDBJ databases">
        <authorList>
            <person name="de Groot N.N."/>
        </authorList>
    </citation>
    <scope>NUCLEOTIDE SEQUENCE [LARGE SCALE GENOMIC DNA]</scope>
    <source>
        <strain evidence="3 4">DSM 19981</strain>
    </source>
</reference>
<dbReference type="Proteomes" id="UP000199473">
    <property type="component" value="Unassembled WGS sequence"/>
</dbReference>
<dbReference type="InterPro" id="IPR005064">
    <property type="entry name" value="BUG"/>
</dbReference>
<feature type="signal peptide" evidence="2">
    <location>
        <begin position="1"/>
        <end position="27"/>
    </location>
</feature>